<dbReference type="PANTHER" id="PTHR43283:SF11">
    <property type="entry name" value="BETA-LACTAMASE-RELATED DOMAIN-CONTAINING PROTEIN"/>
    <property type="match status" value="1"/>
</dbReference>
<gene>
    <name evidence="3" type="ORF">ACFQGP_11940</name>
</gene>
<accession>A0ABW1RI91</accession>
<reference evidence="4" key="1">
    <citation type="journal article" date="2019" name="Int. J. Syst. Evol. Microbiol.">
        <title>The Global Catalogue of Microorganisms (GCM) 10K type strain sequencing project: providing services to taxonomists for standard genome sequencing and annotation.</title>
        <authorList>
            <consortium name="The Broad Institute Genomics Platform"/>
            <consortium name="The Broad Institute Genome Sequencing Center for Infectious Disease"/>
            <person name="Wu L."/>
            <person name="Ma J."/>
        </authorList>
    </citation>
    <scope>NUCLEOTIDE SEQUENCE [LARGE SCALE GENOMIC DNA]</scope>
    <source>
        <strain evidence="4">CCM 8904</strain>
    </source>
</reference>
<evidence type="ECO:0000259" key="2">
    <source>
        <dbReference type="Pfam" id="PF00144"/>
    </source>
</evidence>
<keyword evidence="1 3" id="KW-0378">Hydrolase</keyword>
<evidence type="ECO:0000256" key="1">
    <source>
        <dbReference type="ARBA" id="ARBA00022801"/>
    </source>
</evidence>
<dbReference type="RefSeq" id="WP_125553547.1">
    <property type="nucleotide sequence ID" value="NZ_JBHSSL010000102.1"/>
</dbReference>
<dbReference type="InterPro" id="IPR050789">
    <property type="entry name" value="Diverse_Enzym_Activities"/>
</dbReference>
<dbReference type="SUPFAM" id="SSF56601">
    <property type="entry name" value="beta-lactamase/transpeptidase-like"/>
    <property type="match status" value="1"/>
</dbReference>
<dbReference type="InterPro" id="IPR012338">
    <property type="entry name" value="Beta-lactam/transpept-like"/>
</dbReference>
<dbReference type="EMBL" id="JBHSSL010000102">
    <property type="protein sequence ID" value="MFC6171262.1"/>
    <property type="molecule type" value="Genomic_DNA"/>
</dbReference>
<evidence type="ECO:0000313" key="4">
    <source>
        <dbReference type="Proteomes" id="UP001596289"/>
    </source>
</evidence>
<feature type="domain" description="Beta-lactamase-related" evidence="2">
    <location>
        <begin position="6"/>
        <end position="316"/>
    </location>
</feature>
<proteinExistence type="predicted"/>
<dbReference type="Proteomes" id="UP001596289">
    <property type="component" value="Unassembled WGS sequence"/>
</dbReference>
<dbReference type="Pfam" id="PF00144">
    <property type="entry name" value="Beta-lactamase"/>
    <property type="match status" value="1"/>
</dbReference>
<name>A0ABW1RI91_9LACO</name>
<dbReference type="InterPro" id="IPR001466">
    <property type="entry name" value="Beta-lactam-related"/>
</dbReference>
<organism evidence="3 4">
    <name type="scientific">Loigolactobacillus jiayinensis</name>
    <dbReference type="NCBI Taxonomy" id="2486016"/>
    <lineage>
        <taxon>Bacteria</taxon>
        <taxon>Bacillati</taxon>
        <taxon>Bacillota</taxon>
        <taxon>Bacilli</taxon>
        <taxon>Lactobacillales</taxon>
        <taxon>Lactobacillaceae</taxon>
        <taxon>Loigolactobacillus</taxon>
    </lineage>
</organism>
<sequence length="343" mass="37721">MYSQTEQKIRALVTDQVVPGVSYGFIHGQQTWSNYFGASQLVPEKHNLQFGQLYDLASLTKVVATTTLILKLQEQGRLAITDPVQKYLPEFGDNRVTLRHLLTHTSGITGYIPHRNQLAAPALTKALLGLQVGADFCRKVVYSDTGLIYLGWVIERLLKLPVQTALTREVLRPLQLNTMTFAPEKARCVPASFEPAGRGLIQGVVHDPKAYILGEHCASAGLFSDLADLLQFSRFMLGDFTVSQPPIKPATIASLYQDYTGFGGGRSLGWQLLRASDGHAVLYHTGFVGHFILLDGSTHNAFVFLSNRIHPTAPNTAYLARRDQIVATYLQETAAQGIKAVLS</sequence>
<protein>
    <submittedName>
        <fullName evidence="3">Serine hydrolase domain-containing protein</fullName>
        <ecNumber evidence="3">3.-.-.-</ecNumber>
    </submittedName>
</protein>
<keyword evidence="4" id="KW-1185">Reference proteome</keyword>
<dbReference type="GO" id="GO:0016787">
    <property type="term" value="F:hydrolase activity"/>
    <property type="evidence" value="ECO:0007669"/>
    <property type="project" value="UniProtKB-KW"/>
</dbReference>
<dbReference type="EC" id="3.-.-.-" evidence="3"/>
<evidence type="ECO:0000313" key="3">
    <source>
        <dbReference type="EMBL" id="MFC6171262.1"/>
    </source>
</evidence>
<dbReference type="Gene3D" id="3.40.710.10">
    <property type="entry name" value="DD-peptidase/beta-lactamase superfamily"/>
    <property type="match status" value="1"/>
</dbReference>
<comment type="caution">
    <text evidence="3">The sequence shown here is derived from an EMBL/GenBank/DDBJ whole genome shotgun (WGS) entry which is preliminary data.</text>
</comment>
<dbReference type="PANTHER" id="PTHR43283">
    <property type="entry name" value="BETA-LACTAMASE-RELATED"/>
    <property type="match status" value="1"/>
</dbReference>